<proteinExistence type="predicted"/>
<dbReference type="InterPro" id="IPR018306">
    <property type="entry name" value="Phage_T5_Orf172_DNA-bd"/>
</dbReference>
<dbReference type="Proteomes" id="UP000044625">
    <property type="component" value="Unassembled WGS sequence"/>
</dbReference>
<organism evidence="2 5">
    <name type="scientific">Yersinia pekkanenii</name>
    <dbReference type="NCBI Taxonomy" id="1288385"/>
    <lineage>
        <taxon>Bacteria</taxon>
        <taxon>Pseudomonadati</taxon>
        <taxon>Pseudomonadota</taxon>
        <taxon>Gammaproteobacteria</taxon>
        <taxon>Enterobacterales</taxon>
        <taxon>Yersiniaceae</taxon>
        <taxon>Yersinia</taxon>
    </lineage>
</organism>
<sequence>MAQLTKQGHIYVISSIGSFGEDVFKIGITRRLEPMGRVKELSGAAVPFDFDIHAMISCNDAPALEKRCTTI</sequence>
<reference evidence="5" key="2">
    <citation type="submission" date="2015-03" db="EMBL/GenBank/DDBJ databases">
        <authorList>
            <consortium name="Pathogen Informatics"/>
        </authorList>
    </citation>
    <scope>NUCLEOTIDE SEQUENCE [LARGE SCALE GENOMIC DNA]</scope>
    <source>
        <strain evidence="5">A125KOH2</strain>
    </source>
</reference>
<feature type="domain" description="Bacteriophage T5 Orf172 DNA-binding" evidence="1">
    <location>
        <begin position="8"/>
        <end position="67"/>
    </location>
</feature>
<accession>A0A0T9RIF1</accession>
<dbReference type="EMBL" id="CQAZ01000086">
    <property type="protein sequence ID" value="CNI64191.1"/>
    <property type="molecule type" value="Genomic_DNA"/>
</dbReference>
<evidence type="ECO:0000313" key="4">
    <source>
        <dbReference type="Proteomes" id="UP000044625"/>
    </source>
</evidence>
<reference evidence="3 4" key="1">
    <citation type="submission" date="2015-03" db="EMBL/GenBank/DDBJ databases">
        <authorList>
            <consortium name="Pathogen Informatics"/>
            <person name="Murphy D."/>
        </authorList>
    </citation>
    <scope>NUCLEOTIDE SEQUENCE [LARGE SCALE GENOMIC DNA]</scope>
    <source>
        <strain evidence="4">type strain: CIP110230</strain>
        <strain evidence="3">Type strain: CIP110230</strain>
    </source>
</reference>
<protein>
    <submittedName>
        <fullName evidence="2">T5orf172 domain</fullName>
    </submittedName>
</protein>
<dbReference type="EMBL" id="CWJL01000014">
    <property type="protein sequence ID" value="CRY67694.1"/>
    <property type="molecule type" value="Genomic_DNA"/>
</dbReference>
<evidence type="ECO:0000313" key="2">
    <source>
        <dbReference type="EMBL" id="CNI64191.1"/>
    </source>
</evidence>
<gene>
    <name evidence="2" type="ORF">ERS008529_04572</name>
    <name evidence="3" type="ORF">ERS137968_02776</name>
</gene>
<reference evidence="2" key="3">
    <citation type="submission" date="2015-03" db="EMBL/GenBank/DDBJ databases">
        <authorList>
            <person name="Murphy D."/>
        </authorList>
    </citation>
    <scope>NUCLEOTIDE SEQUENCE [LARGE SCALE GENOMIC DNA]</scope>
    <source>
        <strain evidence="2">A125KOH2</strain>
    </source>
</reference>
<evidence type="ECO:0000259" key="1">
    <source>
        <dbReference type="Pfam" id="PF10544"/>
    </source>
</evidence>
<dbReference type="AlphaFoldDB" id="A0A0T9RIF1"/>
<keyword evidence="4" id="KW-1185">Reference proteome</keyword>
<name>A0A0T9RIF1_9GAMM</name>
<dbReference type="Proteomes" id="UP000045840">
    <property type="component" value="Unassembled WGS sequence"/>
</dbReference>
<dbReference type="Pfam" id="PF10544">
    <property type="entry name" value="T5orf172"/>
    <property type="match status" value="1"/>
</dbReference>
<dbReference type="STRING" id="1288385.ERS137968_02776"/>
<evidence type="ECO:0000313" key="3">
    <source>
        <dbReference type="EMBL" id="CRY67694.1"/>
    </source>
</evidence>
<evidence type="ECO:0000313" key="5">
    <source>
        <dbReference type="Proteomes" id="UP000045840"/>
    </source>
</evidence>